<sequence length="259" mass="27089">MATLITGASSGIGAEFACQLAARGDDLILVARRSEKLDELAAALREHHGVGVITIQADLAREGAASEPWADIAARGLTIDTLINNAGFGTSGDVADDDPSRLEREVQLNCGTLTALATHAAADMKRRGAGTIINLASIGGFQPVPHMAVYAATKAYVLSFTEALWAELRPYGVRVLAVCPGPTRTEFFDTAGENAAVGRVRSVESLVAGALRALRGSEPSWVQGLDNKLVTRGVVRVVPKRLVLAVGGRAVRPVTDGPD</sequence>
<dbReference type="PANTHER" id="PTHR42901">
    <property type="entry name" value="ALCOHOL DEHYDROGENASE"/>
    <property type="match status" value="1"/>
</dbReference>
<proteinExistence type="inferred from homology"/>
<dbReference type="Pfam" id="PF00106">
    <property type="entry name" value="adh_short"/>
    <property type="match status" value="1"/>
</dbReference>
<keyword evidence="2 4" id="KW-0560">Oxidoreductase</keyword>
<dbReference type="PANTHER" id="PTHR42901:SF1">
    <property type="entry name" value="ALCOHOL DEHYDROGENASE"/>
    <property type="match status" value="1"/>
</dbReference>
<accession>A0ABW2AYH9</accession>
<dbReference type="EC" id="1.-.-.-" evidence="4"/>
<dbReference type="CDD" id="cd05233">
    <property type="entry name" value="SDR_c"/>
    <property type="match status" value="1"/>
</dbReference>
<dbReference type="InterPro" id="IPR002347">
    <property type="entry name" value="SDR_fam"/>
</dbReference>
<dbReference type="SUPFAM" id="SSF51735">
    <property type="entry name" value="NAD(P)-binding Rossmann-fold domains"/>
    <property type="match status" value="1"/>
</dbReference>
<dbReference type="PIRSF" id="PIRSF000126">
    <property type="entry name" value="11-beta-HSD1"/>
    <property type="match status" value="1"/>
</dbReference>
<name>A0ABW2AYH9_9MICO</name>
<dbReference type="PRINTS" id="PR00080">
    <property type="entry name" value="SDRFAMILY"/>
</dbReference>
<gene>
    <name evidence="4" type="ORF">ACFQBT_18885</name>
</gene>
<dbReference type="RefSeq" id="WP_377825120.1">
    <property type="nucleotide sequence ID" value="NZ_JBHSWJ010000002.1"/>
</dbReference>
<evidence type="ECO:0000313" key="4">
    <source>
        <dbReference type="EMBL" id="MFC6715778.1"/>
    </source>
</evidence>
<evidence type="ECO:0000256" key="2">
    <source>
        <dbReference type="ARBA" id="ARBA00023002"/>
    </source>
</evidence>
<evidence type="ECO:0000256" key="1">
    <source>
        <dbReference type="ARBA" id="ARBA00006484"/>
    </source>
</evidence>
<dbReference type="Gene3D" id="3.40.50.720">
    <property type="entry name" value="NAD(P)-binding Rossmann-like Domain"/>
    <property type="match status" value="1"/>
</dbReference>
<dbReference type="Proteomes" id="UP001596356">
    <property type="component" value="Unassembled WGS sequence"/>
</dbReference>
<comment type="caution">
    <text evidence="4">The sequence shown here is derived from an EMBL/GenBank/DDBJ whole genome shotgun (WGS) entry which is preliminary data.</text>
</comment>
<reference evidence="5" key="1">
    <citation type="journal article" date="2019" name="Int. J. Syst. Evol. Microbiol.">
        <title>The Global Catalogue of Microorganisms (GCM) 10K type strain sequencing project: providing services to taxonomists for standard genome sequencing and annotation.</title>
        <authorList>
            <consortium name="The Broad Institute Genomics Platform"/>
            <consortium name="The Broad Institute Genome Sequencing Center for Infectious Disease"/>
            <person name="Wu L."/>
            <person name="Ma J."/>
        </authorList>
    </citation>
    <scope>NUCLEOTIDE SEQUENCE [LARGE SCALE GENOMIC DNA]</scope>
    <source>
        <strain evidence="5">NBRC 106593</strain>
    </source>
</reference>
<comment type="similarity">
    <text evidence="1 3">Belongs to the short-chain dehydrogenases/reductases (SDR) family.</text>
</comment>
<dbReference type="InterPro" id="IPR036291">
    <property type="entry name" value="NAD(P)-bd_dom_sf"/>
</dbReference>
<dbReference type="GO" id="GO:0016491">
    <property type="term" value="F:oxidoreductase activity"/>
    <property type="evidence" value="ECO:0007669"/>
    <property type="project" value="UniProtKB-KW"/>
</dbReference>
<organism evidence="4 5">
    <name type="scientific">Branchiibius cervicis</name>
    <dbReference type="NCBI Taxonomy" id="908252"/>
    <lineage>
        <taxon>Bacteria</taxon>
        <taxon>Bacillati</taxon>
        <taxon>Actinomycetota</taxon>
        <taxon>Actinomycetes</taxon>
        <taxon>Micrococcales</taxon>
        <taxon>Dermacoccaceae</taxon>
        <taxon>Branchiibius</taxon>
    </lineage>
</organism>
<dbReference type="PRINTS" id="PR00081">
    <property type="entry name" value="GDHRDH"/>
</dbReference>
<evidence type="ECO:0000313" key="5">
    <source>
        <dbReference type="Proteomes" id="UP001596356"/>
    </source>
</evidence>
<protein>
    <submittedName>
        <fullName evidence="4">SDR family NAD(P)-dependent oxidoreductase</fullName>
        <ecNumber evidence="4">1.-.-.-</ecNumber>
    </submittedName>
</protein>
<evidence type="ECO:0000256" key="3">
    <source>
        <dbReference type="RuleBase" id="RU000363"/>
    </source>
</evidence>
<dbReference type="EMBL" id="JBHSWJ010000002">
    <property type="protein sequence ID" value="MFC6715778.1"/>
    <property type="molecule type" value="Genomic_DNA"/>
</dbReference>
<keyword evidence="5" id="KW-1185">Reference proteome</keyword>